<sequence length="94" mass="10142">VPCTMGLRHSQEESPSESLQPLLHAATISGGDTQGGLSFSFSQVTPCTVGKYYGQYILTGKTQLFARIEQACLCCDSSLELTECLAEAFEFGQQ</sequence>
<proteinExistence type="predicted"/>
<keyword evidence="3" id="KW-1185">Reference proteome</keyword>
<protein>
    <submittedName>
        <fullName evidence="2">Uncharacterized protein</fullName>
    </submittedName>
</protein>
<evidence type="ECO:0000313" key="1">
    <source>
        <dbReference type="EMBL" id="CAE8588957.1"/>
    </source>
</evidence>
<dbReference type="Proteomes" id="UP000654075">
    <property type="component" value="Unassembled WGS sequence"/>
</dbReference>
<organism evidence="2 3">
    <name type="scientific">Polarella glacialis</name>
    <name type="common">Dinoflagellate</name>
    <dbReference type="NCBI Taxonomy" id="89957"/>
    <lineage>
        <taxon>Eukaryota</taxon>
        <taxon>Sar</taxon>
        <taxon>Alveolata</taxon>
        <taxon>Dinophyceae</taxon>
        <taxon>Suessiales</taxon>
        <taxon>Suessiaceae</taxon>
        <taxon>Polarella</taxon>
    </lineage>
</organism>
<dbReference type="AlphaFoldDB" id="A0A813ECD9"/>
<comment type="caution">
    <text evidence="2">The sequence shown here is derived from an EMBL/GenBank/DDBJ whole genome shotgun (WGS) entry which is preliminary data.</text>
</comment>
<dbReference type="EMBL" id="CAJNNV010003410">
    <property type="protein sequence ID" value="CAE8588957.1"/>
    <property type="molecule type" value="Genomic_DNA"/>
</dbReference>
<name>A0A813ECD9_POLGL</name>
<dbReference type="EMBL" id="CAJNNV010008504">
    <property type="protein sequence ID" value="CAE8596310.1"/>
    <property type="molecule type" value="Genomic_DNA"/>
</dbReference>
<evidence type="ECO:0000313" key="2">
    <source>
        <dbReference type="EMBL" id="CAE8596310.1"/>
    </source>
</evidence>
<feature type="non-terminal residue" evidence="2">
    <location>
        <position position="94"/>
    </location>
</feature>
<evidence type="ECO:0000313" key="3">
    <source>
        <dbReference type="Proteomes" id="UP000654075"/>
    </source>
</evidence>
<gene>
    <name evidence="2" type="ORF">PGLA1383_LOCUS14776</name>
    <name evidence="1" type="ORF">PGLA1383_LOCUS7738</name>
</gene>
<feature type="non-terminal residue" evidence="2">
    <location>
        <position position="1"/>
    </location>
</feature>
<reference evidence="2" key="1">
    <citation type="submission" date="2021-02" db="EMBL/GenBank/DDBJ databases">
        <authorList>
            <person name="Dougan E. K."/>
            <person name="Rhodes N."/>
            <person name="Thang M."/>
            <person name="Chan C."/>
        </authorList>
    </citation>
    <scope>NUCLEOTIDE SEQUENCE</scope>
</reference>
<accession>A0A813ECD9</accession>